<reference evidence="3 4" key="1">
    <citation type="submission" date="2016-10" db="EMBL/GenBank/DDBJ databases">
        <authorList>
            <person name="de Groot N.N."/>
        </authorList>
    </citation>
    <scope>NUCLEOTIDE SEQUENCE [LARGE SCALE GENOMIC DNA]</scope>
    <source>
        <strain evidence="3 4">DSM 19073</strain>
    </source>
</reference>
<protein>
    <submittedName>
        <fullName evidence="3">Uncharacterized protein</fullName>
    </submittedName>
</protein>
<keyword evidence="2" id="KW-0472">Membrane</keyword>
<evidence type="ECO:0000313" key="3">
    <source>
        <dbReference type="EMBL" id="SFJ11216.1"/>
    </source>
</evidence>
<feature type="transmembrane region" description="Helical" evidence="2">
    <location>
        <begin position="7"/>
        <end position="26"/>
    </location>
</feature>
<feature type="region of interest" description="Disordered" evidence="1">
    <location>
        <begin position="81"/>
        <end position="102"/>
    </location>
</feature>
<evidence type="ECO:0000313" key="4">
    <source>
        <dbReference type="Proteomes" id="UP000199110"/>
    </source>
</evidence>
<name>A0A1I3NR62_9RHOB</name>
<accession>A0A1I3NR62</accession>
<dbReference type="Proteomes" id="UP000199110">
    <property type="component" value="Unassembled WGS sequence"/>
</dbReference>
<feature type="transmembrane region" description="Helical" evidence="2">
    <location>
        <begin position="46"/>
        <end position="66"/>
    </location>
</feature>
<dbReference type="OrthoDB" id="9906731at2"/>
<keyword evidence="4" id="KW-1185">Reference proteome</keyword>
<keyword evidence="2" id="KW-1133">Transmembrane helix</keyword>
<evidence type="ECO:0000256" key="2">
    <source>
        <dbReference type="SAM" id="Phobius"/>
    </source>
</evidence>
<dbReference type="RefSeq" id="WP_092780148.1">
    <property type="nucleotide sequence ID" value="NZ_FORA01000002.1"/>
</dbReference>
<evidence type="ECO:0000256" key="1">
    <source>
        <dbReference type="SAM" id="MobiDB-lite"/>
    </source>
</evidence>
<dbReference type="EMBL" id="FORA01000002">
    <property type="protein sequence ID" value="SFJ11216.1"/>
    <property type="molecule type" value="Genomic_DNA"/>
</dbReference>
<dbReference type="STRING" id="390807.SAMN04488095_2215"/>
<sequence>MGKVFGYFFMVCAGLCLLALVSDLIWMRRTGFMFVPFGQELTLWFIGGYVGAFVSLMFSAWIAFVLQEIREGQQDILDRLAGRGTGPLTLKSEPRLQRSRAA</sequence>
<organism evidence="3 4">
    <name type="scientific">Jannaschia pohangensis</name>
    <dbReference type="NCBI Taxonomy" id="390807"/>
    <lineage>
        <taxon>Bacteria</taxon>
        <taxon>Pseudomonadati</taxon>
        <taxon>Pseudomonadota</taxon>
        <taxon>Alphaproteobacteria</taxon>
        <taxon>Rhodobacterales</taxon>
        <taxon>Roseobacteraceae</taxon>
        <taxon>Jannaschia</taxon>
    </lineage>
</organism>
<dbReference type="AlphaFoldDB" id="A0A1I3NR62"/>
<gene>
    <name evidence="3" type="ORF">SAMN04488095_2215</name>
</gene>
<keyword evidence="2" id="KW-0812">Transmembrane</keyword>
<proteinExistence type="predicted"/>